<keyword evidence="2" id="KW-0805">Transcription regulation</keyword>
<dbReference type="WBParaSite" id="PTRK_0000002200.1">
    <property type="protein sequence ID" value="PTRK_0000002200.1"/>
    <property type="gene ID" value="PTRK_0000002200"/>
</dbReference>
<dbReference type="PANTHER" id="PTHR11829:SF402">
    <property type="entry name" value="FORK HEAD DOMAIN-CONTAINING PROTEIN FD3-RELATED"/>
    <property type="match status" value="1"/>
</dbReference>
<reference evidence="10" key="1">
    <citation type="submission" date="2017-02" db="UniProtKB">
        <authorList>
            <consortium name="WormBaseParasite"/>
        </authorList>
    </citation>
    <scope>IDENTIFICATION</scope>
</reference>
<feature type="region of interest" description="Disordered" evidence="7">
    <location>
        <begin position="74"/>
        <end position="102"/>
    </location>
</feature>
<evidence type="ECO:0000256" key="5">
    <source>
        <dbReference type="ARBA" id="ARBA00023242"/>
    </source>
</evidence>
<dbReference type="FunFam" id="1.10.10.10:FF:000016">
    <property type="entry name" value="Forkhead box protein I1"/>
    <property type="match status" value="1"/>
</dbReference>
<dbReference type="GO" id="GO:0000978">
    <property type="term" value="F:RNA polymerase II cis-regulatory region sequence-specific DNA binding"/>
    <property type="evidence" value="ECO:0007669"/>
    <property type="project" value="TreeGrafter"/>
</dbReference>
<evidence type="ECO:0000313" key="9">
    <source>
        <dbReference type="Proteomes" id="UP000038045"/>
    </source>
</evidence>
<dbReference type="GO" id="GO:0005634">
    <property type="term" value="C:nucleus"/>
    <property type="evidence" value="ECO:0007669"/>
    <property type="project" value="UniProtKB-SubCell"/>
</dbReference>
<evidence type="ECO:0000256" key="7">
    <source>
        <dbReference type="SAM" id="MobiDB-lite"/>
    </source>
</evidence>
<sequence>MRFSMDSILCQGGGKASTEKRENTILQNMSSRINPSNEKCLVTENLSSLTMEESQNIHKHGQNMPIELNATIVSSRQNDSPSSGSSKSPVNDVYTDGEDEKQNCEINNYKSSSDCSLQRSRHITSSKPAYSYIALISMAILNSPEKKMTLSQICDFIMNHFPYYKDKFPAWQNSIRHNLSLNDCFVKIPREPGNPGKGNYWSLDPKAEDMFDNGSFLRRRKRFKRHSSNDFNDLSSFNQSNPFLPNSLNQPPFLGNPFISMPGNTKHLPINMNYDNTISNPLLRQQTMGILTPPNINGYPSFLNPSILAAVNQVNAQNNIALSNHFSILNNGSLNTPVSLTNISSIFNPKDHNSKKLVSPSHNDASA</sequence>
<dbReference type="GO" id="GO:0009653">
    <property type="term" value="P:anatomical structure morphogenesis"/>
    <property type="evidence" value="ECO:0007669"/>
    <property type="project" value="TreeGrafter"/>
</dbReference>
<dbReference type="PROSITE" id="PS50039">
    <property type="entry name" value="FORK_HEAD_3"/>
    <property type="match status" value="1"/>
</dbReference>
<dbReference type="SMART" id="SM00339">
    <property type="entry name" value="FH"/>
    <property type="match status" value="1"/>
</dbReference>
<dbReference type="InterPro" id="IPR050211">
    <property type="entry name" value="FOX_domain-containing"/>
</dbReference>
<dbReference type="SUPFAM" id="SSF46785">
    <property type="entry name" value="Winged helix' DNA-binding domain"/>
    <property type="match status" value="1"/>
</dbReference>
<dbReference type="InterPro" id="IPR036390">
    <property type="entry name" value="WH_DNA-bd_sf"/>
</dbReference>
<feature type="domain" description="Fork-head" evidence="8">
    <location>
        <begin position="127"/>
        <end position="221"/>
    </location>
</feature>
<dbReference type="Proteomes" id="UP000038045">
    <property type="component" value="Unplaced"/>
</dbReference>
<name>A0A0N4YZZ0_PARTI</name>
<comment type="subcellular location">
    <subcellularLocation>
        <location evidence="1 6">Nucleus</location>
    </subcellularLocation>
</comment>
<evidence type="ECO:0000259" key="8">
    <source>
        <dbReference type="PROSITE" id="PS50039"/>
    </source>
</evidence>
<organism evidence="9 10">
    <name type="scientific">Parastrongyloides trichosuri</name>
    <name type="common">Possum-specific nematode worm</name>
    <dbReference type="NCBI Taxonomy" id="131310"/>
    <lineage>
        <taxon>Eukaryota</taxon>
        <taxon>Metazoa</taxon>
        <taxon>Ecdysozoa</taxon>
        <taxon>Nematoda</taxon>
        <taxon>Chromadorea</taxon>
        <taxon>Rhabditida</taxon>
        <taxon>Tylenchina</taxon>
        <taxon>Panagrolaimomorpha</taxon>
        <taxon>Strongyloidoidea</taxon>
        <taxon>Strongyloididae</taxon>
        <taxon>Parastrongyloides</taxon>
    </lineage>
</organism>
<feature type="DNA-binding region" description="Fork-head" evidence="6">
    <location>
        <begin position="127"/>
        <end position="221"/>
    </location>
</feature>
<evidence type="ECO:0000313" key="10">
    <source>
        <dbReference type="WBParaSite" id="PTRK_0000002200.1"/>
    </source>
</evidence>
<dbReference type="PRINTS" id="PR00053">
    <property type="entry name" value="FORKHEAD"/>
</dbReference>
<proteinExistence type="predicted"/>
<dbReference type="PANTHER" id="PTHR11829">
    <property type="entry name" value="FORKHEAD BOX PROTEIN"/>
    <property type="match status" value="1"/>
</dbReference>
<evidence type="ECO:0000256" key="4">
    <source>
        <dbReference type="ARBA" id="ARBA00023163"/>
    </source>
</evidence>
<dbReference type="GO" id="GO:0030154">
    <property type="term" value="P:cell differentiation"/>
    <property type="evidence" value="ECO:0007669"/>
    <property type="project" value="TreeGrafter"/>
</dbReference>
<feature type="compositionally biased region" description="Low complexity" evidence="7">
    <location>
        <begin position="80"/>
        <end position="89"/>
    </location>
</feature>
<dbReference type="GO" id="GO:0000981">
    <property type="term" value="F:DNA-binding transcription factor activity, RNA polymerase II-specific"/>
    <property type="evidence" value="ECO:0007669"/>
    <property type="project" value="TreeGrafter"/>
</dbReference>
<dbReference type="STRING" id="131310.A0A0N4YZZ0"/>
<dbReference type="InterPro" id="IPR001766">
    <property type="entry name" value="Fork_head_dom"/>
</dbReference>
<dbReference type="AlphaFoldDB" id="A0A0N4YZZ0"/>
<dbReference type="InterPro" id="IPR030456">
    <property type="entry name" value="TF_fork_head_CS_2"/>
</dbReference>
<accession>A0A0N4YZZ0</accession>
<dbReference type="Gene3D" id="1.10.10.10">
    <property type="entry name" value="Winged helix-like DNA-binding domain superfamily/Winged helix DNA-binding domain"/>
    <property type="match status" value="1"/>
</dbReference>
<keyword evidence="5 6" id="KW-0539">Nucleus</keyword>
<evidence type="ECO:0000256" key="2">
    <source>
        <dbReference type="ARBA" id="ARBA00023015"/>
    </source>
</evidence>
<keyword evidence="3 6" id="KW-0238">DNA-binding</keyword>
<dbReference type="Pfam" id="PF00250">
    <property type="entry name" value="Forkhead"/>
    <property type="match status" value="1"/>
</dbReference>
<keyword evidence="4" id="KW-0804">Transcription</keyword>
<keyword evidence="9" id="KW-1185">Reference proteome</keyword>
<evidence type="ECO:0000256" key="1">
    <source>
        <dbReference type="ARBA" id="ARBA00004123"/>
    </source>
</evidence>
<feature type="region of interest" description="Disordered" evidence="7">
    <location>
        <begin position="1"/>
        <end position="20"/>
    </location>
</feature>
<protein>
    <submittedName>
        <fullName evidence="10">Fork-head domain-containing protein</fullName>
    </submittedName>
</protein>
<dbReference type="InterPro" id="IPR036388">
    <property type="entry name" value="WH-like_DNA-bd_sf"/>
</dbReference>
<evidence type="ECO:0000256" key="6">
    <source>
        <dbReference type="PROSITE-ProRule" id="PRU00089"/>
    </source>
</evidence>
<dbReference type="PROSITE" id="PS00658">
    <property type="entry name" value="FORK_HEAD_2"/>
    <property type="match status" value="1"/>
</dbReference>
<evidence type="ECO:0000256" key="3">
    <source>
        <dbReference type="ARBA" id="ARBA00023125"/>
    </source>
</evidence>